<feature type="compositionally biased region" description="Acidic residues" evidence="10">
    <location>
        <begin position="403"/>
        <end position="415"/>
    </location>
</feature>
<feature type="domain" description="TLC" evidence="12">
    <location>
        <begin position="174"/>
        <end position="396"/>
    </location>
</feature>
<keyword evidence="4 9" id="KW-0812">Transmembrane</keyword>
<feature type="transmembrane region" description="Helical" evidence="11">
    <location>
        <begin position="182"/>
        <end position="201"/>
    </location>
</feature>
<evidence type="ECO:0000256" key="11">
    <source>
        <dbReference type="SAM" id="Phobius"/>
    </source>
</evidence>
<keyword evidence="5" id="KW-0256">Endoplasmic reticulum</keyword>
<protein>
    <submittedName>
        <fullName evidence="13">Longevity assurance proteins LAG1/LAC1</fullName>
    </submittedName>
</protein>
<keyword evidence="7 9" id="KW-0472">Membrane</keyword>
<feature type="transmembrane region" description="Helical" evidence="11">
    <location>
        <begin position="84"/>
        <end position="105"/>
    </location>
</feature>
<dbReference type="GO" id="GO:0005789">
    <property type="term" value="C:endoplasmic reticulum membrane"/>
    <property type="evidence" value="ECO:0007669"/>
    <property type="project" value="UniProtKB-SubCell"/>
</dbReference>
<comment type="similarity">
    <text evidence="2">Belongs to the sphingosine N-acyltransferase family.</text>
</comment>
<organism evidence="13 14">
    <name type="scientific">Athelia psychrophila</name>
    <dbReference type="NCBI Taxonomy" id="1759441"/>
    <lineage>
        <taxon>Eukaryota</taxon>
        <taxon>Fungi</taxon>
        <taxon>Dikarya</taxon>
        <taxon>Basidiomycota</taxon>
        <taxon>Agaricomycotina</taxon>
        <taxon>Agaricomycetes</taxon>
        <taxon>Agaricomycetidae</taxon>
        <taxon>Atheliales</taxon>
        <taxon>Atheliaceae</taxon>
        <taxon>Athelia</taxon>
    </lineage>
</organism>
<evidence type="ECO:0000256" key="3">
    <source>
        <dbReference type="ARBA" id="ARBA00022679"/>
    </source>
</evidence>
<evidence type="ECO:0000256" key="5">
    <source>
        <dbReference type="ARBA" id="ARBA00022824"/>
    </source>
</evidence>
<proteinExistence type="inferred from homology"/>
<dbReference type="PROSITE" id="PS50922">
    <property type="entry name" value="TLC"/>
    <property type="match status" value="1"/>
</dbReference>
<feature type="transmembrane region" description="Helical" evidence="11">
    <location>
        <begin position="255"/>
        <end position="274"/>
    </location>
</feature>
<keyword evidence="8" id="KW-0325">Glycoprotein</keyword>
<feature type="region of interest" description="Disordered" evidence="10">
    <location>
        <begin position="400"/>
        <end position="426"/>
    </location>
</feature>
<dbReference type="EMBL" id="KV417484">
    <property type="protein sequence ID" value="KZP32966.1"/>
    <property type="molecule type" value="Genomic_DNA"/>
</dbReference>
<dbReference type="Pfam" id="PF03798">
    <property type="entry name" value="TRAM_LAG1_CLN8"/>
    <property type="match status" value="1"/>
</dbReference>
<dbReference type="STRING" id="436010.A0A166VQM9"/>
<feature type="transmembrane region" description="Helical" evidence="11">
    <location>
        <begin position="312"/>
        <end position="330"/>
    </location>
</feature>
<name>A0A166VQM9_9AGAM</name>
<keyword evidence="3" id="KW-0808">Transferase</keyword>
<evidence type="ECO:0000256" key="8">
    <source>
        <dbReference type="ARBA" id="ARBA00023180"/>
    </source>
</evidence>
<evidence type="ECO:0000313" key="13">
    <source>
        <dbReference type="EMBL" id="KZP32966.1"/>
    </source>
</evidence>
<evidence type="ECO:0000256" key="9">
    <source>
        <dbReference type="PROSITE-ProRule" id="PRU00205"/>
    </source>
</evidence>
<keyword evidence="6 11" id="KW-1133">Transmembrane helix</keyword>
<evidence type="ECO:0000256" key="10">
    <source>
        <dbReference type="SAM" id="MobiDB-lite"/>
    </source>
</evidence>
<dbReference type="Proteomes" id="UP000076532">
    <property type="component" value="Unassembled WGS sequence"/>
</dbReference>
<dbReference type="OrthoDB" id="3053196at2759"/>
<dbReference type="GO" id="GO:0046513">
    <property type="term" value="P:ceramide biosynthetic process"/>
    <property type="evidence" value="ECO:0007669"/>
    <property type="project" value="InterPro"/>
</dbReference>
<evidence type="ECO:0000256" key="2">
    <source>
        <dbReference type="ARBA" id="ARBA00009808"/>
    </source>
</evidence>
<evidence type="ECO:0000256" key="7">
    <source>
        <dbReference type="ARBA" id="ARBA00023136"/>
    </source>
</evidence>
<keyword evidence="14" id="KW-1185">Reference proteome</keyword>
<evidence type="ECO:0000256" key="1">
    <source>
        <dbReference type="ARBA" id="ARBA00004477"/>
    </source>
</evidence>
<sequence length="426" mass="50320">MSASPPSKVRRRAASTARMLRIETDPQHHLAGPFLPQTPVGDMGGYESPMSPIVARRKMQATSKNGLWSDIKTLRWAVEPSSSFKLLLIPVVLYVNWELLAPYIAKDLPNPFAPLMFISHHIPTSPASDPRYAKGYLDLLFLAYYIIFFSFVRQVVTVTIFRRIGKYFGLRKRSKLDRYGEQGYAMFYFGVMGLWGVRIMSQHPTWWFNTEYYWINYPHWDMQPELKCYYLMQASHWIQELLVLIMGLEKPRKDYAELVAHHIVTLWLIGWSYLVNMTLIGNAVYLSMDLPDSFLAAVQFSKLLNYMRYDRAKSVSFAIFVVLWTYFRHWKNLVILWSVWFEFDLIPDQSKQWLPEAGVWMTWWMQYQIFFPIFMLQLLNCFWYFLILRILIRSFTAELDDSRSDDEGDGGETEDEQAKKKVQRKK</sequence>
<evidence type="ECO:0000313" key="14">
    <source>
        <dbReference type="Proteomes" id="UP000076532"/>
    </source>
</evidence>
<dbReference type="SMART" id="SM00724">
    <property type="entry name" value="TLC"/>
    <property type="match status" value="1"/>
</dbReference>
<reference evidence="13 14" key="1">
    <citation type="journal article" date="2016" name="Mol. Biol. Evol.">
        <title>Comparative Genomics of Early-Diverging Mushroom-Forming Fungi Provides Insights into the Origins of Lignocellulose Decay Capabilities.</title>
        <authorList>
            <person name="Nagy L.G."/>
            <person name="Riley R."/>
            <person name="Tritt A."/>
            <person name="Adam C."/>
            <person name="Daum C."/>
            <person name="Floudas D."/>
            <person name="Sun H."/>
            <person name="Yadav J.S."/>
            <person name="Pangilinan J."/>
            <person name="Larsson K.H."/>
            <person name="Matsuura K."/>
            <person name="Barry K."/>
            <person name="Labutti K."/>
            <person name="Kuo R."/>
            <person name="Ohm R.A."/>
            <person name="Bhattacharya S.S."/>
            <person name="Shirouzu T."/>
            <person name="Yoshinaga Y."/>
            <person name="Martin F.M."/>
            <person name="Grigoriev I.V."/>
            <person name="Hibbett D.S."/>
        </authorList>
    </citation>
    <scope>NUCLEOTIDE SEQUENCE [LARGE SCALE GENOMIC DNA]</scope>
    <source>
        <strain evidence="13 14">CBS 109695</strain>
    </source>
</reference>
<dbReference type="AlphaFoldDB" id="A0A166VQM9"/>
<gene>
    <name evidence="13" type="ORF">FIBSPDRAFT_882266</name>
</gene>
<evidence type="ECO:0000259" key="12">
    <source>
        <dbReference type="PROSITE" id="PS50922"/>
    </source>
</evidence>
<dbReference type="InterPro" id="IPR006634">
    <property type="entry name" value="TLC-dom"/>
</dbReference>
<evidence type="ECO:0000256" key="4">
    <source>
        <dbReference type="ARBA" id="ARBA00022692"/>
    </source>
</evidence>
<dbReference type="GO" id="GO:0050291">
    <property type="term" value="F:sphingosine N-acyltransferase activity"/>
    <property type="evidence" value="ECO:0007669"/>
    <property type="project" value="InterPro"/>
</dbReference>
<dbReference type="PANTHER" id="PTHR12560">
    <property type="entry name" value="LONGEVITY ASSURANCE FACTOR 1 LAG1"/>
    <property type="match status" value="1"/>
</dbReference>
<feature type="transmembrane region" description="Helical" evidence="11">
    <location>
        <begin position="139"/>
        <end position="161"/>
    </location>
</feature>
<dbReference type="PANTHER" id="PTHR12560:SF11">
    <property type="entry name" value="CERAMIDE SYNTHASE LAC1-RELATED"/>
    <property type="match status" value="1"/>
</dbReference>
<accession>A0A166VQM9</accession>
<comment type="subcellular location">
    <subcellularLocation>
        <location evidence="1">Endoplasmic reticulum membrane</location>
        <topology evidence="1">Multi-pass membrane protein</topology>
    </subcellularLocation>
</comment>
<dbReference type="InterPro" id="IPR016439">
    <property type="entry name" value="Lag1/Lac1-like"/>
</dbReference>
<feature type="transmembrane region" description="Helical" evidence="11">
    <location>
        <begin position="369"/>
        <end position="392"/>
    </location>
</feature>
<evidence type="ECO:0000256" key="6">
    <source>
        <dbReference type="ARBA" id="ARBA00022989"/>
    </source>
</evidence>